<gene>
    <name evidence="1" type="ORF">S12H4_33293</name>
</gene>
<dbReference type="EMBL" id="BARW01019611">
    <property type="protein sequence ID" value="GAI97321.1"/>
    <property type="molecule type" value="Genomic_DNA"/>
</dbReference>
<accession>X1U114</accession>
<organism evidence="1">
    <name type="scientific">marine sediment metagenome</name>
    <dbReference type="NCBI Taxonomy" id="412755"/>
    <lineage>
        <taxon>unclassified sequences</taxon>
        <taxon>metagenomes</taxon>
        <taxon>ecological metagenomes</taxon>
    </lineage>
</organism>
<reference evidence="1" key="1">
    <citation type="journal article" date="2014" name="Front. Microbiol.">
        <title>High frequency of phylogenetically diverse reductive dehalogenase-homologous genes in deep subseafloor sedimentary metagenomes.</title>
        <authorList>
            <person name="Kawai M."/>
            <person name="Futagami T."/>
            <person name="Toyoda A."/>
            <person name="Takaki Y."/>
            <person name="Nishi S."/>
            <person name="Hori S."/>
            <person name="Arai W."/>
            <person name="Tsubouchi T."/>
            <person name="Morono Y."/>
            <person name="Uchiyama I."/>
            <person name="Ito T."/>
            <person name="Fujiyama A."/>
            <person name="Inagaki F."/>
            <person name="Takami H."/>
        </authorList>
    </citation>
    <scope>NUCLEOTIDE SEQUENCE</scope>
    <source>
        <strain evidence="1">Expedition CK06-06</strain>
    </source>
</reference>
<sequence>MNIEKLKQEIDRQHEVNLARWGEQPRATLILEIEDQVGKLRDAFLHRTDDQVLRRVVNIGSLLWAIAKELPDPWMPTRPGKEESQKEGHE</sequence>
<evidence type="ECO:0000313" key="1">
    <source>
        <dbReference type="EMBL" id="GAI97321.1"/>
    </source>
</evidence>
<proteinExistence type="predicted"/>
<name>X1U114_9ZZZZ</name>
<protein>
    <submittedName>
        <fullName evidence="1">Uncharacterized protein</fullName>
    </submittedName>
</protein>
<dbReference type="AlphaFoldDB" id="X1U114"/>
<comment type="caution">
    <text evidence="1">The sequence shown here is derived from an EMBL/GenBank/DDBJ whole genome shotgun (WGS) entry which is preliminary data.</text>
</comment>